<evidence type="ECO:0000313" key="5">
    <source>
        <dbReference type="EMBL" id="CAE7214388.1"/>
    </source>
</evidence>
<keyword evidence="1" id="KW-0732">Signal</keyword>
<comment type="caution">
    <text evidence="5">The sequence shown here is derived from an EMBL/GenBank/DDBJ whole genome shotgun (WGS) entry which is preliminary data.</text>
</comment>
<gene>
    <name evidence="5" type="ORF">SNAT2548_LOCUS7436</name>
</gene>
<dbReference type="SUPFAM" id="SSF57535">
    <property type="entry name" value="Complement control module/SCR domain"/>
    <property type="match status" value="1"/>
</dbReference>
<dbReference type="InterPro" id="IPR011936">
    <property type="entry name" value="Myxo_disulph_rpt"/>
</dbReference>
<dbReference type="EMBL" id="CAJNDS010000517">
    <property type="protein sequence ID" value="CAE7214388.1"/>
    <property type="molecule type" value="Genomic_DNA"/>
</dbReference>
<name>A0A812K2I8_9DINO</name>
<dbReference type="SUPFAM" id="SSF57184">
    <property type="entry name" value="Growth factor receptor domain"/>
    <property type="match status" value="1"/>
</dbReference>
<reference evidence="5" key="1">
    <citation type="submission" date="2021-02" db="EMBL/GenBank/DDBJ databases">
        <authorList>
            <person name="Dougan E. K."/>
            <person name="Rhodes N."/>
            <person name="Thang M."/>
            <person name="Chan C."/>
        </authorList>
    </citation>
    <scope>NUCLEOTIDE SEQUENCE</scope>
</reference>
<evidence type="ECO:0000256" key="1">
    <source>
        <dbReference type="ARBA" id="ARBA00022729"/>
    </source>
</evidence>
<evidence type="ECO:0000313" key="6">
    <source>
        <dbReference type="Proteomes" id="UP000604046"/>
    </source>
</evidence>
<dbReference type="Gene3D" id="2.10.50.10">
    <property type="entry name" value="Tumor Necrosis Factor Receptor, subunit A, domain 2"/>
    <property type="match status" value="1"/>
</dbReference>
<evidence type="ECO:0000256" key="3">
    <source>
        <dbReference type="ARBA" id="ARBA00023157"/>
    </source>
</evidence>
<sequence>MKQLAKESVDEMKAHQFSMGRRIAHEMKERHTVTKQYIACHSKANRQAVLDSLDRMMQQLGNQFASVEADMLEGFDNVSLRLSELENRLNAGLSEAAVNAMQKIDSLLRESEVQQQTFLLEALSSAVSNIDQKLQEQTADIAEIVHLEVGAALASMAESQRESTNDVVAALGDTSNVISSRVDDISGSVLDILQTQQADWPDMLSRLSTTISRELVAQADAAEVRAASRSEQLEQLLASAIESSSSENRALLQSLRSEVVKGRATAITAVQEVVNNFRSEVLQAIATPMELVLRSTDSIQEGMAQGFADIASDMDTMSAEVQQNQQALLALVTQSEGAMVKLDGIQQGIAALSAEVARLNADVLEGQRRLTEAVSVLNARFDTLSHLVEDILRKQKDFHLSEMLERFRTSSILIDGAFLDFAQVWLPNMTEQARAVKHSLNDYVDCKVGRKAFAGKLRQELNTKAYLLSQLQGHWSTARDQFATLASILVESQLLKLHFESAALLVTQEEMKALHRQLAPVPSEFCSVLLGPAAAKAIRSLILQKLQQPLSLARRVSSIWKQVLSMASEQQSMGRTVGTADLEYVRTAYVAVLKDLMRLRDRVIDPTDSIMRQFHVQILDVHLPQLCPAPPACVSQVFIQHQEARTNELVAWRREQGSLTVVRRPSNLLKLQGMFAWNVDAADESTFPAQLPPEFAQSVYLCEGTGADLRAHRAADATNANASILAEAFRFCGLPFSSIDSSEPRCSSSSYGAFPVDSWTPGSGVKDDLFLQWELEAQEEGLTGAAAVCGNGQAEFGEAQIAHACDEGGLSTGGCLECKAVAEGWECPTAGPCQARCGDGLVFPSVEECDDGGLLLGCTSACKLAECQRVEAAARPLGEEDMEMETLWMEAYRMPSPPSSDLLAMQGYKLCFNFSGPDSSVPRSAFAGCAGASRLTFVVAGRNGSDADMPEVYWDRIDVDFGSEVFDAEPGTVRSSGPHQLRVRQHGDGELGDHELILSCRVGFEVWDACVLWAVREGSPGSARTRHGESTGAEARFLIYTAPENADWRCDQRSVPHCGDGRLTGQEDCDDGNKDDADGCSERCTVESGFLCPLPGLPCYKAVCGDGVAGLPAFSPRVMMRQRYQVVLYHYCQDFEGFFTAESYDCCKQGPRPTDFACQSRDAVSPVQQAMRLRGHGARWLQPQAVAFAYEVGVMELKGPEQDQAFQCTLGVECVIEVEGHGLGQGSVLLLGRESCPLAWRSLAQLGAAQLRVSSSGASSGDECFFYMKPLESDGSHDEAEVELMTGSGGVHAIIFSGHVLQNTARSYSAALDALTPYELAAAIHAQPPGTLVAVAVAGNAQDTFRDEKFLSALEYIGAKSPRAFVSGDSYALVGLAAGPALAESLEPSNDTSLQVFVPSPLPQRQVNEIGATSLGTLVQGGGADYPLCWSWQGVGDLVHIGSLQVLGPGPDRQQWQCMAGEPCFLELTGSGLTLSSSLVIGRHGSLSCEMDSDEAENGLQLETFPEIAGTDGASAKYHIGTTTRRTAPHFSICWRVSPSAVPVVIGALLISETSCALTSESQDRSLVHNCSDMRFLDTCTIQCASGWSYFGPSASMTCRAKGELDGRLPQCTKVSCPLHSVETVEGCDCIQGYSGTVTWNSPSQTYLTSCQECAGCGVGQYRSECGGSTPGECRNCTNAGPGYYYVSDGGAQPHGCQTQPCVQCPTGRYPRGCGGNYPGRCQECVNMPNATPSTHYFSSSGTVDGICELQDCAPDCGVGQYRALCGGVNPGYCRACSPPAPGQYLASSGGLEDACLTQSCGGCEVGFFRDGCDMASLGTCAPCTNGPRYGFFYNSSSIFPNDCEYLQCGECPVGQYRANCGGASDGFCLPCTKIPNTYFVGSGGLVDACPSRPCAADEEECEVGMYRQGCGSFENPSSPGTCANCSEHKQSYFFVTNGGTSSRGCSEEPCQRCSAGWVRIGCEGASQGTCERCDYEEGYYFTGDGGFGEQGLTCPRRLCVLSSSACFAGYYLSSCGSDADHVNPGTCTECPPGRFQDEVNQDHCKEAPAGTFATQAAQNYTECQIGHYQDQAGQSQCEKCAGGGSRRRRAEGCTSCDPGWFNEGTQDDCLQCKGGYVHKVDGVRLECWQCPQGKYDDGDADDCKTCHGGDVRRRVAAAEASRTFETGAVQCTPCLSGKWNPNSGIVALTDSCDLCIGQVVRDASNM</sequence>
<keyword evidence="6" id="KW-1185">Reference proteome</keyword>
<proteinExistence type="predicted"/>
<dbReference type="InterPro" id="IPR009030">
    <property type="entry name" value="Growth_fac_rcpt_cys_sf"/>
</dbReference>
<feature type="non-terminal residue" evidence="5">
    <location>
        <position position="2207"/>
    </location>
</feature>
<keyword evidence="3" id="KW-1015">Disulfide bond</keyword>
<dbReference type="NCBIfam" id="TIGR02232">
    <property type="entry name" value="myxo_disulf_rpt"/>
    <property type="match status" value="1"/>
</dbReference>
<keyword evidence="2" id="KW-0677">Repeat</keyword>
<dbReference type="Proteomes" id="UP000604046">
    <property type="component" value="Unassembled WGS sequence"/>
</dbReference>
<accession>A0A812K2I8</accession>
<dbReference type="PANTHER" id="PTHR46967">
    <property type="entry name" value="INSULIN-LIKE GROWTH FACTOR BINDING PROTEIN,N-TERMINAL"/>
    <property type="match status" value="1"/>
</dbReference>
<dbReference type="InterPro" id="IPR035976">
    <property type="entry name" value="Sushi/SCR/CCP_sf"/>
</dbReference>
<evidence type="ECO:0000256" key="2">
    <source>
        <dbReference type="ARBA" id="ARBA00022737"/>
    </source>
</evidence>
<organism evidence="5 6">
    <name type="scientific">Symbiodinium natans</name>
    <dbReference type="NCBI Taxonomy" id="878477"/>
    <lineage>
        <taxon>Eukaryota</taxon>
        <taxon>Sar</taxon>
        <taxon>Alveolata</taxon>
        <taxon>Dinophyceae</taxon>
        <taxon>Suessiales</taxon>
        <taxon>Symbiodiniaceae</taxon>
        <taxon>Symbiodinium</taxon>
    </lineage>
</organism>
<feature type="coiled-coil region" evidence="4">
    <location>
        <begin position="50"/>
        <end position="140"/>
    </location>
</feature>
<evidence type="ECO:0000256" key="4">
    <source>
        <dbReference type="SAM" id="Coils"/>
    </source>
</evidence>
<dbReference type="SMART" id="SM01411">
    <property type="entry name" value="Ephrin_rec_like"/>
    <property type="match status" value="3"/>
</dbReference>
<dbReference type="PANTHER" id="PTHR46967:SF1">
    <property type="entry name" value="KERATIN-ASSOCIATED PROTEIN 16-1-LIKE"/>
    <property type="match status" value="1"/>
</dbReference>
<dbReference type="Pfam" id="PF13948">
    <property type="entry name" value="DUF4215"/>
    <property type="match status" value="1"/>
</dbReference>
<protein>
    <submittedName>
        <fullName evidence="5">Uncharacterized protein</fullName>
    </submittedName>
</protein>
<keyword evidence="4" id="KW-0175">Coiled coil</keyword>